<proteinExistence type="predicted"/>
<dbReference type="Proteomes" id="UP001238179">
    <property type="component" value="Chromosome"/>
</dbReference>
<name>A0AA48GJ83_9BACT</name>
<gene>
    <name evidence="1" type="ORF">METEAL_14860</name>
</gene>
<dbReference type="KEGG" id="msil:METEAL_14860"/>
<reference evidence="2" key="1">
    <citation type="journal article" date="2023" name="Int. J. Syst. Evol. Microbiol.">
        <title>Mesoterricola silvestris gen. nov., sp. nov., Mesoterricola sediminis sp. nov., Geothrix oryzae sp. nov., Geothrix edaphica sp. nov., Geothrix rubra sp. nov., and Geothrix limicola sp. nov., six novel members of Acidobacteriota isolated from soils.</title>
        <authorList>
            <person name="Itoh H."/>
            <person name="Sugisawa Y."/>
            <person name="Mise K."/>
            <person name="Xu Z."/>
            <person name="Kuniyasu M."/>
            <person name="Ushijima N."/>
            <person name="Kawano K."/>
            <person name="Kobayashi E."/>
            <person name="Shiratori Y."/>
            <person name="Masuda Y."/>
            <person name="Senoo K."/>
        </authorList>
    </citation>
    <scope>NUCLEOTIDE SEQUENCE [LARGE SCALE GENOMIC DNA]</scope>
    <source>
        <strain evidence="2">W79</strain>
    </source>
</reference>
<evidence type="ECO:0000313" key="1">
    <source>
        <dbReference type="EMBL" id="BDU72312.1"/>
    </source>
</evidence>
<dbReference type="AlphaFoldDB" id="A0AA48GJ83"/>
<dbReference type="RefSeq" id="WP_316415225.1">
    <property type="nucleotide sequence ID" value="NZ_AP027080.1"/>
</dbReference>
<sequence>MNDCYTTTMLPFPYRGRAQVLHGTWGLRGVYVAITIRIKGSAWVCHPKNSGDKWHIEGRYGSKVALWENARPPRSIRKAAKMALRHFLNR</sequence>
<accession>A0AA48GJ83</accession>
<evidence type="ECO:0000313" key="2">
    <source>
        <dbReference type="Proteomes" id="UP001238179"/>
    </source>
</evidence>
<dbReference type="EMBL" id="AP027080">
    <property type="protein sequence ID" value="BDU72312.1"/>
    <property type="molecule type" value="Genomic_DNA"/>
</dbReference>
<protein>
    <submittedName>
        <fullName evidence="1">Uncharacterized protein</fullName>
    </submittedName>
</protein>
<organism evidence="1 2">
    <name type="scientific">Mesoterricola silvestris</name>
    <dbReference type="NCBI Taxonomy" id="2927979"/>
    <lineage>
        <taxon>Bacteria</taxon>
        <taxon>Pseudomonadati</taxon>
        <taxon>Acidobacteriota</taxon>
        <taxon>Holophagae</taxon>
        <taxon>Holophagales</taxon>
        <taxon>Holophagaceae</taxon>
        <taxon>Mesoterricola</taxon>
    </lineage>
</organism>
<keyword evidence="2" id="KW-1185">Reference proteome</keyword>